<proteinExistence type="predicted"/>
<comment type="caution">
    <text evidence="2">The sequence shown here is derived from an EMBL/GenBank/DDBJ whole genome shotgun (WGS) entry which is preliminary data.</text>
</comment>
<dbReference type="EMBL" id="RCMI01001185">
    <property type="protein sequence ID" value="KAG2889002.1"/>
    <property type="molecule type" value="Genomic_DNA"/>
</dbReference>
<name>A0A8T1D7C0_9STRA</name>
<protein>
    <submittedName>
        <fullName evidence="2">Uncharacterized protein</fullName>
    </submittedName>
</protein>
<dbReference type="Proteomes" id="UP000736787">
    <property type="component" value="Unassembled WGS sequence"/>
</dbReference>
<sequence>MKALMASKNGHAVGGDDWDELDELDVDELLNMEDVPVIETETSNPKTKKNMLVENVSATSFFTLRTSLPMYQRR</sequence>
<evidence type="ECO:0000313" key="3">
    <source>
        <dbReference type="Proteomes" id="UP000736787"/>
    </source>
</evidence>
<evidence type="ECO:0000313" key="1">
    <source>
        <dbReference type="EMBL" id="KAG2889002.1"/>
    </source>
</evidence>
<reference evidence="2" key="1">
    <citation type="submission" date="2018-10" db="EMBL/GenBank/DDBJ databases">
        <title>Effector identification in a new, highly contiguous assembly of the strawberry crown rot pathogen Phytophthora cactorum.</title>
        <authorList>
            <person name="Armitage A.D."/>
            <person name="Nellist C.F."/>
            <person name="Bates H."/>
            <person name="Vickerstaff R.J."/>
            <person name="Harrison R.J."/>
        </authorList>
    </citation>
    <scope>NUCLEOTIDE SEQUENCE</scope>
    <source>
        <strain evidence="1">4032</strain>
        <strain evidence="2">4040</strain>
    </source>
</reference>
<dbReference type="EMBL" id="RCMK01000343">
    <property type="protein sequence ID" value="KAG2935116.1"/>
    <property type="molecule type" value="Genomic_DNA"/>
</dbReference>
<organism evidence="2 3">
    <name type="scientific">Phytophthora cactorum</name>
    <dbReference type="NCBI Taxonomy" id="29920"/>
    <lineage>
        <taxon>Eukaryota</taxon>
        <taxon>Sar</taxon>
        <taxon>Stramenopiles</taxon>
        <taxon>Oomycota</taxon>
        <taxon>Peronosporomycetes</taxon>
        <taxon>Peronosporales</taxon>
        <taxon>Peronosporaceae</taxon>
        <taxon>Phytophthora</taxon>
    </lineage>
</organism>
<dbReference type="Proteomes" id="UP000774804">
    <property type="component" value="Unassembled WGS sequence"/>
</dbReference>
<accession>A0A8T1D7C0</accession>
<gene>
    <name evidence="1" type="ORF">PC115_g19886</name>
    <name evidence="2" type="ORF">PC117_g12461</name>
</gene>
<evidence type="ECO:0000313" key="2">
    <source>
        <dbReference type="EMBL" id="KAG2935116.1"/>
    </source>
</evidence>
<dbReference type="AlphaFoldDB" id="A0A8T1D7C0"/>